<dbReference type="Proteomes" id="UP001596253">
    <property type="component" value="Unassembled WGS sequence"/>
</dbReference>
<dbReference type="SUPFAM" id="SSF53335">
    <property type="entry name" value="S-adenosyl-L-methionine-dependent methyltransferases"/>
    <property type="match status" value="1"/>
</dbReference>
<organism evidence="1 2">
    <name type="scientific">Lactiplantibacillus dongliensis</name>
    <dbReference type="NCBI Taxonomy" id="2559919"/>
    <lineage>
        <taxon>Bacteria</taxon>
        <taxon>Bacillati</taxon>
        <taxon>Bacillota</taxon>
        <taxon>Bacilli</taxon>
        <taxon>Lactobacillales</taxon>
        <taxon>Lactobacillaceae</taxon>
        <taxon>Lactiplantibacillus</taxon>
    </lineage>
</organism>
<keyword evidence="1" id="KW-0489">Methyltransferase</keyword>
<comment type="caution">
    <text evidence="1">The sequence shown here is derived from an EMBL/GenBank/DDBJ whole genome shotgun (WGS) entry which is preliminary data.</text>
</comment>
<name>A0ABW1RB91_9LACO</name>
<evidence type="ECO:0000313" key="2">
    <source>
        <dbReference type="Proteomes" id="UP001596253"/>
    </source>
</evidence>
<reference evidence="2" key="1">
    <citation type="journal article" date="2019" name="Int. J. Syst. Evol. Microbiol.">
        <title>The Global Catalogue of Microorganisms (GCM) 10K type strain sequencing project: providing services to taxonomists for standard genome sequencing and annotation.</title>
        <authorList>
            <consortium name="The Broad Institute Genomics Platform"/>
            <consortium name="The Broad Institute Genome Sequencing Center for Infectious Disease"/>
            <person name="Wu L."/>
            <person name="Ma J."/>
        </authorList>
    </citation>
    <scope>NUCLEOTIDE SEQUENCE [LARGE SCALE GENOMIC DNA]</scope>
    <source>
        <strain evidence="2">CCM 8932</strain>
    </source>
</reference>
<keyword evidence="1" id="KW-0808">Transferase</keyword>
<dbReference type="GO" id="GO:0008168">
    <property type="term" value="F:methyltransferase activity"/>
    <property type="evidence" value="ECO:0007669"/>
    <property type="project" value="UniProtKB-KW"/>
</dbReference>
<keyword evidence="2" id="KW-1185">Reference proteome</keyword>
<dbReference type="RefSeq" id="WP_137641102.1">
    <property type="nucleotide sequence ID" value="NZ_BJDK01000040.1"/>
</dbReference>
<proteinExistence type="predicted"/>
<gene>
    <name evidence="1" type="ORF">ACFP3T_13905</name>
</gene>
<evidence type="ECO:0000313" key="1">
    <source>
        <dbReference type="EMBL" id="MFC6165760.1"/>
    </source>
</evidence>
<dbReference type="InterPro" id="IPR029063">
    <property type="entry name" value="SAM-dependent_MTases_sf"/>
</dbReference>
<dbReference type="EMBL" id="JBHSSD010000059">
    <property type="protein sequence ID" value="MFC6165760.1"/>
    <property type="molecule type" value="Genomic_DNA"/>
</dbReference>
<dbReference type="GO" id="GO:0032259">
    <property type="term" value="P:methylation"/>
    <property type="evidence" value="ECO:0007669"/>
    <property type="project" value="UniProtKB-KW"/>
</dbReference>
<sequence length="286" mass="32414">MKPKQLKQLKKRLKKTTAKKAVPYIAQMTKYRALFKDDPQVLVLINNVLEADRLLAAGLAPQPLPVLQVPDDFQDQLMTRINATYPPHDPAGDAEWDRLSAALPKVDQLLRDFRDYLEDQYGMWAYINAPFLKDLAEFVGNQPVLEVMAGNGYISKGLQNLHPQQRIITTDSKAWTKEADNQTGKHPVTTIEGLDAVSAFEKYAADIDYVVMSWSPDKLTIDWDLLQAMRASDHQVPLICIGEQYGATGSKQFWDQAIYQDGAAVDKLNAHYRPFDLIHDQVYVVR</sequence>
<accession>A0ABW1RB91</accession>
<protein>
    <submittedName>
        <fullName evidence="1">SAM-dependent methyltransferase</fullName>
    </submittedName>
</protein>